<organism evidence="5">
    <name type="scientific">bioreactor metagenome</name>
    <dbReference type="NCBI Taxonomy" id="1076179"/>
    <lineage>
        <taxon>unclassified sequences</taxon>
        <taxon>metagenomes</taxon>
        <taxon>ecological metagenomes</taxon>
    </lineage>
</organism>
<name>A0A644YX42_9ZZZZ</name>
<accession>A0A644YX42</accession>
<dbReference type="EMBL" id="VSSQ01006538">
    <property type="protein sequence ID" value="MPM33042.1"/>
    <property type="molecule type" value="Genomic_DNA"/>
</dbReference>
<protein>
    <recommendedName>
        <fullName evidence="6">Chaperone protein Skp</fullName>
    </recommendedName>
</protein>
<comment type="similarity">
    <text evidence="1">Belongs to the Skp family.</text>
</comment>
<dbReference type="PANTHER" id="PTHR35089">
    <property type="entry name" value="CHAPERONE PROTEIN SKP"/>
    <property type="match status" value="1"/>
</dbReference>
<dbReference type="GO" id="GO:0051082">
    <property type="term" value="F:unfolded protein binding"/>
    <property type="evidence" value="ECO:0007669"/>
    <property type="project" value="InterPro"/>
</dbReference>
<keyword evidence="3" id="KW-0175">Coiled coil</keyword>
<feature type="coiled-coil region" evidence="3">
    <location>
        <begin position="96"/>
        <end position="130"/>
    </location>
</feature>
<dbReference type="InterPro" id="IPR005632">
    <property type="entry name" value="Chaperone_Skp"/>
</dbReference>
<dbReference type="PANTHER" id="PTHR35089:SF1">
    <property type="entry name" value="CHAPERONE PROTEIN SKP"/>
    <property type="match status" value="1"/>
</dbReference>
<dbReference type="Gene3D" id="3.30.910.20">
    <property type="entry name" value="Skp domain"/>
    <property type="match status" value="1"/>
</dbReference>
<dbReference type="InterPro" id="IPR024930">
    <property type="entry name" value="Skp_dom_sf"/>
</dbReference>
<dbReference type="GO" id="GO:0005829">
    <property type="term" value="C:cytosol"/>
    <property type="evidence" value="ECO:0007669"/>
    <property type="project" value="TreeGrafter"/>
</dbReference>
<gene>
    <name evidence="5" type="ORF">SDC9_79609</name>
</gene>
<dbReference type="Pfam" id="PF03938">
    <property type="entry name" value="OmpH"/>
    <property type="match status" value="1"/>
</dbReference>
<dbReference type="GO" id="GO:0050821">
    <property type="term" value="P:protein stabilization"/>
    <property type="evidence" value="ECO:0007669"/>
    <property type="project" value="TreeGrafter"/>
</dbReference>
<sequence>MRNAFLALAAGLLLSVPGFAEEFKIATVDLEKTFNSYYKTKIIDNDFLEQGNVYRNYIARQAETLRQEETEYRNVLDSSLNIALAPEERQKRQQEAAERERRLKTRRAELEQYAAERAKALQESAAAERKKVIGEIREEVRRRAAIEGYQLVLDSSGFSLNDTSLVLYSVPSIDITDKVIAELNRGAQSAGTPTKSEAKSEAPPKAEVRLKSEPEAKPEVKSTP</sequence>
<comment type="caution">
    <text evidence="5">The sequence shown here is derived from an EMBL/GenBank/DDBJ whole genome shotgun (WGS) entry which is preliminary data.</text>
</comment>
<evidence type="ECO:0000256" key="3">
    <source>
        <dbReference type="SAM" id="Coils"/>
    </source>
</evidence>
<dbReference type="SMART" id="SM00935">
    <property type="entry name" value="OmpH"/>
    <property type="match status" value="1"/>
</dbReference>
<evidence type="ECO:0000256" key="1">
    <source>
        <dbReference type="ARBA" id="ARBA00009091"/>
    </source>
</evidence>
<feature type="compositionally biased region" description="Polar residues" evidence="4">
    <location>
        <begin position="186"/>
        <end position="195"/>
    </location>
</feature>
<evidence type="ECO:0000313" key="5">
    <source>
        <dbReference type="EMBL" id="MPM33042.1"/>
    </source>
</evidence>
<proteinExistence type="inferred from homology"/>
<evidence type="ECO:0000256" key="2">
    <source>
        <dbReference type="ARBA" id="ARBA00022729"/>
    </source>
</evidence>
<feature type="region of interest" description="Disordered" evidence="4">
    <location>
        <begin position="186"/>
        <end position="224"/>
    </location>
</feature>
<keyword evidence="2" id="KW-0732">Signal</keyword>
<evidence type="ECO:0008006" key="6">
    <source>
        <dbReference type="Google" id="ProtNLM"/>
    </source>
</evidence>
<dbReference type="SUPFAM" id="SSF111384">
    <property type="entry name" value="OmpH-like"/>
    <property type="match status" value="1"/>
</dbReference>
<feature type="compositionally biased region" description="Basic and acidic residues" evidence="4">
    <location>
        <begin position="196"/>
        <end position="224"/>
    </location>
</feature>
<dbReference type="AlphaFoldDB" id="A0A644YX42"/>
<evidence type="ECO:0000256" key="4">
    <source>
        <dbReference type="SAM" id="MobiDB-lite"/>
    </source>
</evidence>
<reference evidence="5" key="1">
    <citation type="submission" date="2019-08" db="EMBL/GenBank/DDBJ databases">
        <authorList>
            <person name="Kucharzyk K."/>
            <person name="Murdoch R.W."/>
            <person name="Higgins S."/>
            <person name="Loffler F."/>
        </authorList>
    </citation>
    <scope>NUCLEOTIDE SEQUENCE</scope>
</reference>